<proteinExistence type="predicted"/>
<evidence type="ECO:0000256" key="1">
    <source>
        <dbReference type="SAM" id="Phobius"/>
    </source>
</evidence>
<keyword evidence="3" id="KW-1185">Reference proteome</keyword>
<protein>
    <submittedName>
        <fullName evidence="2">Uncharacterized protein</fullName>
    </submittedName>
</protein>
<keyword evidence="1" id="KW-1133">Transmembrane helix</keyword>
<keyword evidence="1" id="KW-0812">Transmembrane</keyword>
<dbReference type="AlphaFoldDB" id="A0AAG5DB62"/>
<organism evidence="2 3">
    <name type="scientific">Anopheles atroparvus</name>
    <name type="common">European mosquito</name>
    <dbReference type="NCBI Taxonomy" id="41427"/>
    <lineage>
        <taxon>Eukaryota</taxon>
        <taxon>Metazoa</taxon>
        <taxon>Ecdysozoa</taxon>
        <taxon>Arthropoda</taxon>
        <taxon>Hexapoda</taxon>
        <taxon>Insecta</taxon>
        <taxon>Pterygota</taxon>
        <taxon>Neoptera</taxon>
        <taxon>Endopterygota</taxon>
        <taxon>Diptera</taxon>
        <taxon>Nematocera</taxon>
        <taxon>Culicoidea</taxon>
        <taxon>Culicidae</taxon>
        <taxon>Anophelinae</taxon>
        <taxon>Anopheles</taxon>
    </lineage>
</organism>
<feature type="transmembrane region" description="Helical" evidence="1">
    <location>
        <begin position="12"/>
        <end position="37"/>
    </location>
</feature>
<evidence type="ECO:0000313" key="3">
    <source>
        <dbReference type="Proteomes" id="UP000075880"/>
    </source>
</evidence>
<dbReference type="EnsemblMetazoa" id="ENSAATROPT008899">
    <property type="protein sequence ID" value="ENSAATROPP008034"/>
    <property type="gene ID" value="ENSAATROPG007252"/>
</dbReference>
<keyword evidence="1" id="KW-0472">Membrane</keyword>
<sequence length="62" mass="7535">AFIHFNFFHNIHIYACLHFPFLFHYFFITYIFVMVAFRGNLSDLFKSFAYFISNSFSVILYS</sequence>
<name>A0AAG5DB62_ANOAO</name>
<dbReference type="Proteomes" id="UP000075880">
    <property type="component" value="Unassembled WGS sequence"/>
</dbReference>
<evidence type="ECO:0000313" key="2">
    <source>
        <dbReference type="EnsemblMetazoa" id="ENSAATROPP008034"/>
    </source>
</evidence>
<reference evidence="2" key="1">
    <citation type="submission" date="2024-04" db="UniProtKB">
        <authorList>
            <consortium name="EnsemblMetazoa"/>
        </authorList>
    </citation>
    <scope>IDENTIFICATION</scope>
    <source>
        <strain evidence="2">EBRO</strain>
    </source>
</reference>
<accession>A0AAG5DB62</accession>